<dbReference type="PANTHER" id="PTHR22642:SF2">
    <property type="entry name" value="PROTEIN LONG AFTER FAR-RED 3"/>
    <property type="match status" value="1"/>
</dbReference>
<dbReference type="CDD" id="cd01300">
    <property type="entry name" value="YtcJ_like"/>
    <property type="match status" value="1"/>
</dbReference>
<reference evidence="3 4" key="1">
    <citation type="journal article" date="2011" name="Science">
        <title>The Selaginella genome identifies genetic changes associated with the evolution of vascular plants.</title>
        <authorList>
            <person name="Banks J.A."/>
            <person name="Nishiyama T."/>
            <person name="Hasebe M."/>
            <person name="Bowman J.L."/>
            <person name="Gribskov M."/>
            <person name="dePamphilis C."/>
            <person name="Albert V.A."/>
            <person name="Aono N."/>
            <person name="Aoyama T."/>
            <person name="Ambrose B.A."/>
            <person name="Ashton N.W."/>
            <person name="Axtell M.J."/>
            <person name="Barker E."/>
            <person name="Barker M.S."/>
            <person name="Bennetzen J.L."/>
            <person name="Bonawitz N.D."/>
            <person name="Chapple C."/>
            <person name="Cheng C."/>
            <person name="Correa L.G."/>
            <person name="Dacre M."/>
            <person name="DeBarry J."/>
            <person name="Dreyer I."/>
            <person name="Elias M."/>
            <person name="Engstrom E.M."/>
            <person name="Estelle M."/>
            <person name="Feng L."/>
            <person name="Finet C."/>
            <person name="Floyd S.K."/>
            <person name="Frommer W.B."/>
            <person name="Fujita T."/>
            <person name="Gramzow L."/>
            <person name="Gutensohn M."/>
            <person name="Harholt J."/>
            <person name="Hattori M."/>
            <person name="Heyl A."/>
            <person name="Hirai T."/>
            <person name="Hiwatashi Y."/>
            <person name="Ishikawa M."/>
            <person name="Iwata M."/>
            <person name="Karol K.G."/>
            <person name="Koehler B."/>
            <person name="Kolukisaoglu U."/>
            <person name="Kubo M."/>
            <person name="Kurata T."/>
            <person name="Lalonde S."/>
            <person name="Li K."/>
            <person name="Li Y."/>
            <person name="Litt A."/>
            <person name="Lyons E."/>
            <person name="Manning G."/>
            <person name="Maruyama T."/>
            <person name="Michael T.P."/>
            <person name="Mikami K."/>
            <person name="Miyazaki S."/>
            <person name="Morinaga S."/>
            <person name="Murata T."/>
            <person name="Mueller-Roeber B."/>
            <person name="Nelson D.R."/>
            <person name="Obara M."/>
            <person name="Oguri Y."/>
            <person name="Olmstead R.G."/>
            <person name="Onodera N."/>
            <person name="Petersen B.L."/>
            <person name="Pils B."/>
            <person name="Prigge M."/>
            <person name="Rensing S.A."/>
            <person name="Riano-Pachon D.M."/>
            <person name="Roberts A.W."/>
            <person name="Sato Y."/>
            <person name="Scheller H.V."/>
            <person name="Schulz B."/>
            <person name="Schulz C."/>
            <person name="Shakirov E.V."/>
            <person name="Shibagaki N."/>
            <person name="Shinohara N."/>
            <person name="Shippen D.E."/>
            <person name="Soerensen I."/>
            <person name="Sotooka R."/>
            <person name="Sugimoto N."/>
            <person name="Sugita M."/>
            <person name="Sumikawa N."/>
            <person name="Tanurdzic M."/>
            <person name="Theissen G."/>
            <person name="Ulvskov P."/>
            <person name="Wakazuki S."/>
            <person name="Weng J.K."/>
            <person name="Willats W.W."/>
            <person name="Wipf D."/>
            <person name="Wolf P.G."/>
            <person name="Yang L."/>
            <person name="Zimmer A.D."/>
            <person name="Zhu Q."/>
            <person name="Mitros T."/>
            <person name="Hellsten U."/>
            <person name="Loque D."/>
            <person name="Otillar R."/>
            <person name="Salamov A."/>
            <person name="Schmutz J."/>
            <person name="Shapiro H."/>
            <person name="Lindquist E."/>
            <person name="Lucas S."/>
            <person name="Rokhsar D."/>
            <person name="Grigoriev I.V."/>
        </authorList>
    </citation>
    <scope>NUCLEOTIDE SEQUENCE [LARGE SCALE GENOMIC DNA]</scope>
</reference>
<dbReference type="PANTHER" id="PTHR22642">
    <property type="entry name" value="IMIDAZOLONEPROPIONASE"/>
    <property type="match status" value="1"/>
</dbReference>
<dbReference type="InterPro" id="IPR032466">
    <property type="entry name" value="Metal_Hydrolase"/>
</dbReference>
<dbReference type="Gene3D" id="3.20.20.140">
    <property type="entry name" value="Metal-dependent hydrolases"/>
    <property type="match status" value="1"/>
</dbReference>
<dbReference type="Proteomes" id="UP000001514">
    <property type="component" value="Unassembled WGS sequence"/>
</dbReference>
<dbReference type="InParanoid" id="D8QR62"/>
<dbReference type="Gene3D" id="2.30.40.10">
    <property type="entry name" value="Urease, subunit C, domain 1"/>
    <property type="match status" value="1"/>
</dbReference>
<organism evidence="4">
    <name type="scientific">Selaginella moellendorffii</name>
    <name type="common">Spikemoss</name>
    <dbReference type="NCBI Taxonomy" id="88036"/>
    <lineage>
        <taxon>Eukaryota</taxon>
        <taxon>Viridiplantae</taxon>
        <taxon>Streptophyta</taxon>
        <taxon>Embryophyta</taxon>
        <taxon>Tracheophyta</taxon>
        <taxon>Lycopodiopsida</taxon>
        <taxon>Selaginellales</taxon>
        <taxon>Selaginellaceae</taxon>
        <taxon>Selaginella</taxon>
    </lineage>
</organism>
<name>D8QR62_SELML</name>
<dbReference type="GO" id="GO:0016810">
    <property type="term" value="F:hydrolase activity, acting on carbon-nitrogen (but not peptide) bonds"/>
    <property type="evidence" value="ECO:0007669"/>
    <property type="project" value="InterPro"/>
</dbReference>
<gene>
    <name evidence="3" type="primary">LAF3A-1</name>
    <name evidence="3" type="ORF">SELMODRAFT_164034</name>
</gene>
<proteinExistence type="predicted"/>
<dbReference type="InterPro" id="IPR011059">
    <property type="entry name" value="Metal-dep_hydrolase_composite"/>
</dbReference>
<dbReference type="InterPro" id="IPR033932">
    <property type="entry name" value="YtcJ-like"/>
</dbReference>
<dbReference type="HOGENOM" id="CLU_009942_6_0_1"/>
<evidence type="ECO:0000259" key="2">
    <source>
        <dbReference type="Pfam" id="PF07969"/>
    </source>
</evidence>
<dbReference type="KEGG" id="smo:SELMODRAFT_164034"/>
<dbReference type="STRING" id="88036.D8QR62"/>
<keyword evidence="1" id="KW-0732">Signal</keyword>
<dbReference type="GeneID" id="9656200"/>
<accession>D8QR62</accession>
<keyword evidence="4" id="KW-1185">Reference proteome</keyword>
<evidence type="ECO:0000313" key="4">
    <source>
        <dbReference type="Proteomes" id="UP000001514"/>
    </source>
</evidence>
<dbReference type="SUPFAM" id="SSF51338">
    <property type="entry name" value="Composite domain of metallo-dependent hydrolases"/>
    <property type="match status" value="1"/>
</dbReference>
<dbReference type="FunCoup" id="D8QR62">
    <property type="interactions" value="287"/>
</dbReference>
<feature type="signal peptide" evidence="1">
    <location>
        <begin position="1"/>
        <end position="18"/>
    </location>
</feature>
<protein>
    <submittedName>
        <fullName evidence="3">Uncharacterized protein LAF3A-1</fullName>
    </submittedName>
</protein>
<sequence>MGSLATSLGIVLLSLAVAVLLSWKRNPGAPADFVITNCSIWTADQDVPWAESMAVRRGRILRVGSLSFVKEVAGSDTEFRDLEGQFVVPGFIDSHVHFIPGGLQLVRLDLHDVHTRLEFTQKVQHAAHGLEPNEWLQGFGWSNEHWGGEWPDSSWIDSVTEKNPVWLSRMDGHMGLANKVAMDICDLKSVKEDPTGGSIVRDADGVPTGLLVDAAMILLTSCVPKPSLEQRRDALARASHYAVSKGVTSVVDFGSYFPGGSIKESWNDFEEVYTWMDSLGNMTVRSALFFPLETWPRVAALIKERGRHISDWVHIGGVKAFADGSLGSGTALFHQHYEDDPNNFGLRVADLSWLSESVSAAFESKLQVAVHAIGDAANDDVLGIYADAISKHPRQGHRLRVEHAQHLSPGAHLKFGTFSISASMQPEQLLDDAYYAVKKLGEKRSRGSYNLRSLLGNGSVVALGSDWPVVAVNPLGGIRAAVERTPSGWSHPWIPEERISAWDAVAGYTSLAAYAAALEDLVGSLTPGKFADFVVLSESPFAQGTGIFPRVVATFVGGNIAFLS</sequence>
<dbReference type="Gramene" id="EFJ38563">
    <property type="protein sequence ID" value="EFJ38563"/>
    <property type="gene ID" value="SELMODRAFT_164034"/>
</dbReference>
<feature type="chain" id="PRO_5003121150" evidence="1">
    <location>
        <begin position="19"/>
        <end position="564"/>
    </location>
</feature>
<evidence type="ECO:0000256" key="1">
    <source>
        <dbReference type="SAM" id="SignalP"/>
    </source>
</evidence>
<dbReference type="AlphaFoldDB" id="D8QR62"/>
<dbReference type="EMBL" id="GL377565">
    <property type="protein sequence ID" value="EFJ38563.1"/>
    <property type="molecule type" value="Genomic_DNA"/>
</dbReference>
<dbReference type="SUPFAM" id="SSF51556">
    <property type="entry name" value="Metallo-dependent hydrolases"/>
    <property type="match status" value="1"/>
</dbReference>
<dbReference type="Pfam" id="PF07969">
    <property type="entry name" value="Amidohydro_3"/>
    <property type="match status" value="1"/>
</dbReference>
<evidence type="ECO:0000313" key="3">
    <source>
        <dbReference type="EMBL" id="EFJ38563.1"/>
    </source>
</evidence>
<feature type="domain" description="Amidohydrolase 3" evidence="2">
    <location>
        <begin position="79"/>
        <end position="561"/>
    </location>
</feature>
<dbReference type="OrthoDB" id="3501663at2759"/>
<dbReference type="InterPro" id="IPR013108">
    <property type="entry name" value="Amidohydro_3"/>
</dbReference>
<dbReference type="eggNOG" id="ENOG502QSHE">
    <property type="taxonomic scope" value="Eukaryota"/>
</dbReference>
<dbReference type="OMA" id="HEPQMDE"/>
<dbReference type="Gene3D" id="3.10.310.70">
    <property type="match status" value="1"/>
</dbReference>